<feature type="domain" description="Acyltransferase 3" evidence="2">
    <location>
        <begin position="6"/>
        <end position="329"/>
    </location>
</feature>
<proteinExistence type="predicted"/>
<reference evidence="4" key="2">
    <citation type="submission" date="2020-09" db="EMBL/GenBank/DDBJ databases">
        <authorList>
            <person name="Sun Q."/>
            <person name="Sedlacek I."/>
        </authorList>
    </citation>
    <scope>NUCLEOTIDE SEQUENCE</scope>
    <source>
        <strain evidence="4">CCM 7897</strain>
    </source>
</reference>
<feature type="transmembrane region" description="Helical" evidence="1">
    <location>
        <begin position="274"/>
        <end position="291"/>
    </location>
</feature>
<dbReference type="Pfam" id="PF19040">
    <property type="entry name" value="SGNH"/>
    <property type="match status" value="1"/>
</dbReference>
<evidence type="ECO:0000259" key="3">
    <source>
        <dbReference type="Pfam" id="PF19040"/>
    </source>
</evidence>
<feature type="transmembrane region" description="Helical" evidence="1">
    <location>
        <begin position="353"/>
        <end position="369"/>
    </location>
</feature>
<feature type="transmembrane region" description="Helical" evidence="1">
    <location>
        <begin position="72"/>
        <end position="91"/>
    </location>
</feature>
<feature type="transmembrane region" description="Helical" evidence="1">
    <location>
        <begin position="29"/>
        <end position="51"/>
    </location>
</feature>
<keyword evidence="5" id="KW-1185">Reference proteome</keyword>
<reference evidence="4" key="1">
    <citation type="journal article" date="2014" name="Int. J. Syst. Evol. Microbiol.">
        <title>Complete genome sequence of Corynebacterium casei LMG S-19264T (=DSM 44701T), isolated from a smear-ripened cheese.</title>
        <authorList>
            <consortium name="US DOE Joint Genome Institute (JGI-PGF)"/>
            <person name="Walter F."/>
            <person name="Albersmeier A."/>
            <person name="Kalinowski J."/>
            <person name="Ruckert C."/>
        </authorList>
    </citation>
    <scope>NUCLEOTIDE SEQUENCE</scope>
    <source>
        <strain evidence="4">CCM 7897</strain>
    </source>
</reference>
<feature type="transmembrane region" description="Helical" evidence="1">
    <location>
        <begin position="244"/>
        <end position="262"/>
    </location>
</feature>
<dbReference type="InterPro" id="IPR043968">
    <property type="entry name" value="SGNH"/>
</dbReference>
<evidence type="ECO:0000313" key="5">
    <source>
        <dbReference type="Proteomes" id="UP000606044"/>
    </source>
</evidence>
<feature type="transmembrane region" description="Helical" evidence="1">
    <location>
        <begin position="218"/>
        <end position="238"/>
    </location>
</feature>
<feature type="transmembrane region" description="Helical" evidence="1">
    <location>
        <begin position="7"/>
        <end position="23"/>
    </location>
</feature>
<keyword evidence="1" id="KW-1133">Transmembrane helix</keyword>
<protein>
    <submittedName>
        <fullName evidence="4">Acyltransferase</fullName>
    </submittedName>
</protein>
<name>A0A917F3X4_9HYPH</name>
<keyword evidence="4" id="KW-0808">Transferase</keyword>
<gene>
    <name evidence="4" type="ORF">GCM10007301_07880</name>
</gene>
<dbReference type="EMBL" id="BMCT01000001">
    <property type="protein sequence ID" value="GGF50894.1"/>
    <property type="molecule type" value="Genomic_DNA"/>
</dbReference>
<evidence type="ECO:0000259" key="2">
    <source>
        <dbReference type="Pfam" id="PF01757"/>
    </source>
</evidence>
<keyword evidence="4" id="KW-0012">Acyltransferase</keyword>
<dbReference type="PANTHER" id="PTHR23028">
    <property type="entry name" value="ACETYLTRANSFERASE"/>
    <property type="match status" value="1"/>
</dbReference>
<feature type="transmembrane region" description="Helical" evidence="1">
    <location>
        <begin position="142"/>
        <end position="159"/>
    </location>
</feature>
<dbReference type="PANTHER" id="PTHR23028:SF53">
    <property type="entry name" value="ACYL_TRANSF_3 DOMAIN-CONTAINING PROTEIN"/>
    <property type="match status" value="1"/>
</dbReference>
<dbReference type="InterPro" id="IPR050879">
    <property type="entry name" value="Acyltransferase_3"/>
</dbReference>
<dbReference type="RefSeq" id="WP_188575578.1">
    <property type="nucleotide sequence ID" value="NZ_BMCT01000001.1"/>
</dbReference>
<organism evidence="4 5">
    <name type="scientific">Azorhizobium oxalatiphilum</name>
    <dbReference type="NCBI Taxonomy" id="980631"/>
    <lineage>
        <taxon>Bacteria</taxon>
        <taxon>Pseudomonadati</taxon>
        <taxon>Pseudomonadota</taxon>
        <taxon>Alphaproteobacteria</taxon>
        <taxon>Hyphomicrobiales</taxon>
        <taxon>Xanthobacteraceae</taxon>
        <taxon>Azorhizobium</taxon>
    </lineage>
</organism>
<dbReference type="GO" id="GO:0009103">
    <property type="term" value="P:lipopolysaccharide biosynthetic process"/>
    <property type="evidence" value="ECO:0007669"/>
    <property type="project" value="TreeGrafter"/>
</dbReference>
<feature type="transmembrane region" description="Helical" evidence="1">
    <location>
        <begin position="190"/>
        <end position="211"/>
    </location>
</feature>
<sequence length="645" mass="68822">MRYRADISGLRALAVVPVVLYHVDPRLVPGGYVGVDIFFVISGYLITSILASEMAAGRFSFLTFYDRRIRRIVPAYAVVMLATALVALATLPPLMLDTFGRSLQFASLFLANRHFLATAGYFAPGAEEQLLLHSWSLAVEEQFYLFWPVALLALFHPRLKRWRGPIIWALLIGSLYLASKNAYLRPNNAFYNFTSRAWELLLGAVLALGLLPRLRGRLLPEAAGLLGLALIGTALAFYTTKTVFPGLAALLPAGGALLLIWAGEEGRQTLAGRLLGLRPFTAIGLISYSLYLWHWPILGLYRFHAGHEPGLLAGTLLVVLAVALSALTWRFVEAPFRRHGQVTRVLEWKSVRAGVLTLAALAGLGFLMGETGGLPQRASAAYRAAEAGLKDIWPATRACLQGPGLAPAGTHCRFGAAGDEQPVIALWGDSFANHHAPALDAIARDGGFGLLQETKAGCAPQAPNPPGGSVEAQDCEIFRAETLSALAQDPQVKVVAIGGLWLPGPGFGSAMTGLKTAVLLLRQAGKSVVLIGPPPDFGGGGGARCILRRRFLGLDEGTCLLPAALAARNAAPVETALREIADAVPGTQLVLPRTAFCDAELCRPTVPDGGLAYIDAGHMNRPGSLHLVPLLKGALERAETSEKKS</sequence>
<comment type="caution">
    <text evidence="4">The sequence shown here is derived from an EMBL/GenBank/DDBJ whole genome shotgun (WGS) entry which is preliminary data.</text>
</comment>
<feature type="transmembrane region" description="Helical" evidence="1">
    <location>
        <begin position="311"/>
        <end position="332"/>
    </location>
</feature>
<evidence type="ECO:0000256" key="1">
    <source>
        <dbReference type="SAM" id="Phobius"/>
    </source>
</evidence>
<keyword evidence="1" id="KW-0472">Membrane</keyword>
<feature type="transmembrane region" description="Helical" evidence="1">
    <location>
        <begin position="166"/>
        <end position="184"/>
    </location>
</feature>
<dbReference type="InterPro" id="IPR002656">
    <property type="entry name" value="Acyl_transf_3_dom"/>
</dbReference>
<accession>A0A917F3X4</accession>
<dbReference type="GO" id="GO:0016020">
    <property type="term" value="C:membrane"/>
    <property type="evidence" value="ECO:0007669"/>
    <property type="project" value="TreeGrafter"/>
</dbReference>
<keyword evidence="1" id="KW-0812">Transmembrane</keyword>
<dbReference type="GO" id="GO:0016747">
    <property type="term" value="F:acyltransferase activity, transferring groups other than amino-acyl groups"/>
    <property type="evidence" value="ECO:0007669"/>
    <property type="project" value="InterPro"/>
</dbReference>
<feature type="domain" description="SGNH" evidence="3">
    <location>
        <begin position="399"/>
        <end position="631"/>
    </location>
</feature>
<dbReference type="Proteomes" id="UP000606044">
    <property type="component" value="Unassembled WGS sequence"/>
</dbReference>
<evidence type="ECO:0000313" key="4">
    <source>
        <dbReference type="EMBL" id="GGF50894.1"/>
    </source>
</evidence>
<dbReference type="Pfam" id="PF01757">
    <property type="entry name" value="Acyl_transf_3"/>
    <property type="match status" value="1"/>
</dbReference>
<dbReference type="AlphaFoldDB" id="A0A917F3X4"/>